<proteinExistence type="predicted"/>
<feature type="transmembrane region" description="Helical" evidence="5">
    <location>
        <begin position="56"/>
        <end position="75"/>
    </location>
</feature>
<dbReference type="GeneID" id="78372655"/>
<feature type="domain" description="Major facilitator superfamily (MFS) profile" evidence="6">
    <location>
        <begin position="18"/>
        <end position="415"/>
    </location>
</feature>
<feature type="transmembrane region" description="Helical" evidence="5">
    <location>
        <begin position="245"/>
        <end position="264"/>
    </location>
</feature>
<dbReference type="Gene3D" id="1.20.1250.20">
    <property type="entry name" value="MFS general substrate transporter like domains"/>
    <property type="match status" value="1"/>
</dbReference>
<dbReference type="Proteomes" id="UP000032336">
    <property type="component" value="Unassembled WGS sequence"/>
</dbReference>
<dbReference type="STRING" id="1121877.FEAC_14680"/>
<dbReference type="GO" id="GO:0022857">
    <property type="term" value="F:transmembrane transporter activity"/>
    <property type="evidence" value="ECO:0007669"/>
    <property type="project" value="InterPro"/>
</dbReference>
<evidence type="ECO:0000259" key="6">
    <source>
        <dbReference type="PROSITE" id="PS50850"/>
    </source>
</evidence>
<dbReference type="InterPro" id="IPR011701">
    <property type="entry name" value="MFS"/>
</dbReference>
<evidence type="ECO:0000313" key="7">
    <source>
        <dbReference type="EMBL" id="KJE76820.1"/>
    </source>
</evidence>
<dbReference type="PROSITE" id="PS50850">
    <property type="entry name" value="MFS"/>
    <property type="match status" value="1"/>
</dbReference>
<feature type="transmembrane region" description="Helical" evidence="5">
    <location>
        <begin position="108"/>
        <end position="131"/>
    </location>
</feature>
<feature type="transmembrane region" description="Helical" evidence="5">
    <location>
        <begin position="81"/>
        <end position="101"/>
    </location>
</feature>
<feature type="transmembrane region" description="Helical" evidence="5">
    <location>
        <begin position="151"/>
        <end position="173"/>
    </location>
</feature>
<keyword evidence="2 5" id="KW-0812">Transmembrane</keyword>
<dbReference type="InterPro" id="IPR020846">
    <property type="entry name" value="MFS_dom"/>
</dbReference>
<evidence type="ECO:0000256" key="1">
    <source>
        <dbReference type="ARBA" id="ARBA00004651"/>
    </source>
</evidence>
<dbReference type="RefSeq" id="WP_035391371.1">
    <property type="nucleotide sequence ID" value="NZ_JQKF01000044.1"/>
</dbReference>
<feature type="transmembrane region" description="Helical" evidence="5">
    <location>
        <begin position="20"/>
        <end position="44"/>
    </location>
</feature>
<dbReference type="AlphaFoldDB" id="A0A0D8FU74"/>
<evidence type="ECO:0000256" key="5">
    <source>
        <dbReference type="SAM" id="Phobius"/>
    </source>
</evidence>
<gene>
    <name evidence="7" type="ORF">FEAC_14680</name>
</gene>
<dbReference type="PANTHER" id="PTHR23520:SF5">
    <property type="entry name" value="TRANSPORTER, PUTATIVE (AFU_ORTHOLOGUE AFUA_3G04000)-RELATED"/>
    <property type="match status" value="1"/>
</dbReference>
<keyword evidence="4 5" id="KW-0472">Membrane</keyword>
<feature type="transmembrane region" description="Helical" evidence="5">
    <location>
        <begin position="315"/>
        <end position="337"/>
    </location>
</feature>
<evidence type="ECO:0000256" key="3">
    <source>
        <dbReference type="ARBA" id="ARBA00022989"/>
    </source>
</evidence>
<keyword evidence="3 5" id="KW-1133">Transmembrane helix</keyword>
<dbReference type="EMBL" id="JXUW01000011">
    <property type="protein sequence ID" value="KJE76820.1"/>
    <property type="molecule type" value="Genomic_DNA"/>
</dbReference>
<dbReference type="OrthoDB" id="7066727at2"/>
<reference evidence="7 8" key="1">
    <citation type="submission" date="2015-01" db="EMBL/GenBank/DDBJ databases">
        <title>Draft genome of the acidophilic iron oxidizer Ferrimicrobium acidiphilum strain T23.</title>
        <authorList>
            <person name="Poehlein A."/>
            <person name="Eisen S."/>
            <person name="Schloemann M."/>
            <person name="Johnson B.D."/>
            <person name="Daniel R."/>
            <person name="Muehling M."/>
        </authorList>
    </citation>
    <scope>NUCLEOTIDE SEQUENCE [LARGE SCALE GENOMIC DNA]</scope>
    <source>
        <strain evidence="7 8">T23</strain>
    </source>
</reference>
<evidence type="ECO:0000313" key="8">
    <source>
        <dbReference type="Proteomes" id="UP000032336"/>
    </source>
</evidence>
<dbReference type="Pfam" id="PF07690">
    <property type="entry name" value="MFS_1"/>
    <property type="match status" value="1"/>
</dbReference>
<comment type="subcellular location">
    <subcellularLocation>
        <location evidence="1">Cell membrane</location>
        <topology evidence="1">Multi-pass membrane protein</topology>
    </subcellularLocation>
</comment>
<protein>
    <submittedName>
        <fullName evidence="7">Major facilitator superfamily protein</fullName>
    </submittedName>
</protein>
<dbReference type="SUPFAM" id="SSF103473">
    <property type="entry name" value="MFS general substrate transporter"/>
    <property type="match status" value="1"/>
</dbReference>
<evidence type="ECO:0000256" key="2">
    <source>
        <dbReference type="ARBA" id="ARBA00022692"/>
    </source>
</evidence>
<evidence type="ECO:0000256" key="4">
    <source>
        <dbReference type="ARBA" id="ARBA00023136"/>
    </source>
</evidence>
<accession>A0A0D8FU74</accession>
<dbReference type="InterPro" id="IPR036259">
    <property type="entry name" value="MFS_trans_sf"/>
</dbReference>
<keyword evidence="8" id="KW-1185">Reference proteome</keyword>
<comment type="caution">
    <text evidence="7">The sequence shown here is derived from an EMBL/GenBank/DDBJ whole genome shotgun (WGS) entry which is preliminary data.</text>
</comment>
<dbReference type="GO" id="GO:0005886">
    <property type="term" value="C:plasma membrane"/>
    <property type="evidence" value="ECO:0007669"/>
    <property type="project" value="UniProtKB-SubCell"/>
</dbReference>
<name>A0A0D8FU74_9ACTN</name>
<sequence length="442" mass="46890">MTKAANSGSWLEVLQTKDLSLIFTARVAMSISRAIAGIAVPIYLATLGFNGFELGILYLTVALVAAGMSSGIGFATNKVGAKSFMIIVPALVAVAGVVYAFSSDTAVLFIFAALASFGRGAGAGAGMVGPYQPAESQLIVNSINPSNRNRAFSLVSLASTAGALIGTGLAAISGHQHVARAVAIAVFRPSMLIAAVAALIASVIAMFLSNHPSQASHPAEHKQAKVFAFPERSRWLLYRLWVTNTLNGAAVGMFGPFVTYWLYIRYHANEVSIGELYLVVNIITLGSGLIAPKLAHRFGTVRITSWLRIAQGLLLIPLALSPTFVIAGIIYTIRMFAQRVALPLRQSYVLAMADPSEQARVAALSNLPSQIVMAASPTLTGYLLDDVSLSLPFEIASIIQTASAFAYYLFFRNAAPPEEVARREAALADDIVVPEDENPTTQ</sequence>
<feature type="transmembrane region" description="Helical" evidence="5">
    <location>
        <begin position="185"/>
        <end position="208"/>
    </location>
</feature>
<feature type="transmembrane region" description="Helical" evidence="5">
    <location>
        <begin position="276"/>
        <end position="295"/>
    </location>
</feature>
<dbReference type="eggNOG" id="COG2814">
    <property type="taxonomic scope" value="Bacteria"/>
</dbReference>
<organism evidence="7 8">
    <name type="scientific">Ferrimicrobium acidiphilum DSM 19497</name>
    <dbReference type="NCBI Taxonomy" id="1121877"/>
    <lineage>
        <taxon>Bacteria</taxon>
        <taxon>Bacillati</taxon>
        <taxon>Actinomycetota</taxon>
        <taxon>Acidimicrobiia</taxon>
        <taxon>Acidimicrobiales</taxon>
        <taxon>Acidimicrobiaceae</taxon>
        <taxon>Ferrimicrobium</taxon>
    </lineage>
</organism>
<dbReference type="PANTHER" id="PTHR23520">
    <property type="entry name" value="TRANSPORTER, PUTATIVE (AFU_ORTHOLOGUE AFUA_3G04000)-RELATED"/>
    <property type="match status" value="1"/>
</dbReference>